<evidence type="ECO:0000313" key="2">
    <source>
        <dbReference type="EMBL" id="SHF72989.1"/>
    </source>
</evidence>
<organism evidence="2 3">
    <name type="scientific">Flavobacterium segetis</name>
    <dbReference type="NCBI Taxonomy" id="271157"/>
    <lineage>
        <taxon>Bacteria</taxon>
        <taxon>Pseudomonadati</taxon>
        <taxon>Bacteroidota</taxon>
        <taxon>Flavobacteriia</taxon>
        <taxon>Flavobacteriales</taxon>
        <taxon>Flavobacteriaceae</taxon>
        <taxon>Flavobacterium</taxon>
    </lineage>
</organism>
<keyword evidence="1" id="KW-0812">Transmembrane</keyword>
<name>A0A1M5E177_9FLAO</name>
<keyword evidence="1" id="KW-1133">Transmembrane helix</keyword>
<dbReference type="Proteomes" id="UP000184036">
    <property type="component" value="Unassembled WGS sequence"/>
</dbReference>
<sequence>MKTFKLENEPKIESGFITPDHYFKNFSLKMMDQIVTNETKVISIFQKRKYLFFSAAALLLFALMIPIVNNWSAKSTELDAVALENYITYQTNVNQYDLINALEEDDINSMNVSLAIEDKTIEEILSYNPNVENLITE</sequence>
<evidence type="ECO:0000313" key="3">
    <source>
        <dbReference type="Proteomes" id="UP000184036"/>
    </source>
</evidence>
<dbReference type="AlphaFoldDB" id="A0A1M5E177"/>
<dbReference type="STRING" id="271157.SAMN05444396_101101"/>
<feature type="transmembrane region" description="Helical" evidence="1">
    <location>
        <begin position="50"/>
        <end position="68"/>
    </location>
</feature>
<gene>
    <name evidence="2" type="ORF">SAMN05444396_101101</name>
</gene>
<keyword evidence="1" id="KW-0472">Membrane</keyword>
<dbReference type="OrthoDB" id="981524at2"/>
<dbReference type="EMBL" id="FQWE01000001">
    <property type="protein sequence ID" value="SHF72989.1"/>
    <property type="molecule type" value="Genomic_DNA"/>
</dbReference>
<protein>
    <submittedName>
        <fullName evidence="2">Uncharacterized protein</fullName>
    </submittedName>
</protein>
<evidence type="ECO:0000256" key="1">
    <source>
        <dbReference type="SAM" id="Phobius"/>
    </source>
</evidence>
<dbReference type="RefSeq" id="WP_072986788.1">
    <property type="nucleotide sequence ID" value="NZ_FQWE01000001.1"/>
</dbReference>
<reference evidence="3" key="1">
    <citation type="submission" date="2016-11" db="EMBL/GenBank/DDBJ databases">
        <authorList>
            <person name="Varghese N."/>
            <person name="Submissions S."/>
        </authorList>
    </citation>
    <scope>NUCLEOTIDE SEQUENCE [LARGE SCALE GENOMIC DNA]</scope>
    <source>
        <strain evidence="3">DSM 19741</strain>
    </source>
</reference>
<keyword evidence="3" id="KW-1185">Reference proteome</keyword>
<accession>A0A1M5E177</accession>
<proteinExistence type="predicted"/>